<keyword evidence="1" id="KW-0732">Signal</keyword>
<evidence type="ECO:0000313" key="4">
    <source>
        <dbReference type="Proteomes" id="UP000027361"/>
    </source>
</evidence>
<dbReference type="OMA" id="HQFANSY"/>
<feature type="domain" description="Peptide N-acetyl-beta-D-glucosaminyl asparaginase amidase A N-terminal" evidence="2">
    <location>
        <begin position="100"/>
        <end position="506"/>
    </location>
</feature>
<dbReference type="Proteomes" id="UP000027361">
    <property type="component" value="Unassembled WGS sequence"/>
</dbReference>
<dbReference type="AlphaFoldDB" id="A0A066VKI4"/>
<dbReference type="HOGENOM" id="CLU_011027_0_1_1"/>
<evidence type="ECO:0000256" key="1">
    <source>
        <dbReference type="SAM" id="SignalP"/>
    </source>
</evidence>
<proteinExistence type="predicted"/>
<dbReference type="EMBL" id="JMSN01000074">
    <property type="protein sequence ID" value="KDN41981.1"/>
    <property type="molecule type" value="Genomic_DNA"/>
</dbReference>
<dbReference type="InParanoid" id="A0A066VKI4"/>
<dbReference type="OrthoDB" id="1612078at2759"/>
<dbReference type="RefSeq" id="XP_013241916.1">
    <property type="nucleotide sequence ID" value="XM_013386462.1"/>
</dbReference>
<protein>
    <recommendedName>
        <fullName evidence="2">Peptide N-acetyl-beta-D-glucosaminyl asparaginase amidase A N-terminal domain-containing protein</fullName>
    </recommendedName>
</protein>
<keyword evidence="4" id="KW-1185">Reference proteome</keyword>
<comment type="caution">
    <text evidence="3">The sequence shown here is derived from an EMBL/GenBank/DDBJ whole genome shotgun (WGS) entry which is preliminary data.</text>
</comment>
<evidence type="ECO:0000313" key="3">
    <source>
        <dbReference type="EMBL" id="KDN41981.1"/>
    </source>
</evidence>
<feature type="chain" id="PRO_5001632138" description="Peptide N-acetyl-beta-D-glucosaminyl asparaginase amidase A N-terminal domain-containing protein" evidence="1">
    <location>
        <begin position="25"/>
        <end position="718"/>
    </location>
</feature>
<dbReference type="InterPro" id="IPR056948">
    <property type="entry name" value="PNGaseA_N"/>
</dbReference>
<dbReference type="STRING" id="1037660.A0A066VKI4"/>
<gene>
    <name evidence="3" type="ORF">K437DRAFT_249267</name>
</gene>
<dbReference type="InterPro" id="IPR021102">
    <property type="entry name" value="PNGase_A"/>
</dbReference>
<evidence type="ECO:0000259" key="2">
    <source>
        <dbReference type="Pfam" id="PF12222"/>
    </source>
</evidence>
<accession>A0A066VKI4</accession>
<feature type="signal peptide" evidence="1">
    <location>
        <begin position="1"/>
        <end position="24"/>
    </location>
</feature>
<name>A0A066VKI4_TILAU</name>
<reference evidence="3 4" key="1">
    <citation type="submission" date="2014-05" db="EMBL/GenBank/DDBJ databases">
        <title>Draft genome sequence of a rare smut relative, Tilletiaria anomala UBC 951.</title>
        <authorList>
            <consortium name="DOE Joint Genome Institute"/>
            <person name="Toome M."/>
            <person name="Kuo A."/>
            <person name="Henrissat B."/>
            <person name="Lipzen A."/>
            <person name="Tritt A."/>
            <person name="Yoshinaga Y."/>
            <person name="Zane M."/>
            <person name="Barry K."/>
            <person name="Grigoriev I.V."/>
            <person name="Spatafora J.W."/>
            <person name="Aimea M.C."/>
        </authorList>
    </citation>
    <scope>NUCLEOTIDE SEQUENCE [LARGE SCALE GENOMIC DNA]</scope>
    <source>
        <strain evidence="3 4">UBC 951</strain>
    </source>
</reference>
<dbReference type="GeneID" id="25263317"/>
<dbReference type="Pfam" id="PF12222">
    <property type="entry name" value="PNGaseA"/>
    <property type="match status" value="1"/>
</dbReference>
<dbReference type="PANTHER" id="PTHR31104">
    <property type="entry name" value="PEPTIDE-N4-(N-ACETYL-BETA-GLUCOSAMINYL)ASPARAGINE AMIDASE A PROTEIN"/>
    <property type="match status" value="1"/>
</dbReference>
<sequence>MLPIAPTPFLKPLFALSAAILCVAQFAAVAASARAPALQSNTAPHTRFGLPLRAASPLVGDHSSAGQSQTGGVSPAVAADAAAPTVPLRNFEVNVPPRVDSRRQHLKECKIQLISRAFANSYGDPSVFSYSPSLLPVGCSDPNEWVSIVLEQNGTSKGRQFDRLGTVWLGNEHDGYGLELWRTDNPEPTSYGIVWSTRKDVSKYWPFLSKDGKMVFDYPNIVDSTYTGILDITLSLSVYLPNHPKQVVLAGPDSAAQHVIAHRSTMRKRAQGHKPAAQVPFSGSITNSSISATFEAHLHSSPFLKDRTADVLIPLSTRQSNGNSLFSFGGASVDDNSSPSASGLTIVSNFPRNALSAIVEIYASGTAAEEFWYTSIPDEVYKEVPSVTAHNLGLYPRGPFREVQLLIDDKLAGIALPYATIFTGGINPLMWRPEASFGAWDQPTYLVDITPFLGSLSDGNDHTFRLRVVSAEKNGTINASWFLSGNVQVHIDPTSDEPTTGEITRYGIQPFALPAAAFRTAGKVQGDLDKDGSLTAEVRIVRPRTILIEANVSRPSKSHQNDPMHVSWKQEYSYSNFDSSGPTLQVINQTSSGKSRSTHGGRPFLACEFDFLLDVSLVVDSSTLNTSVDHRYEALTNLSPQALNYWLPSETTIHMYQTAQAASTIQNGSITSGFGMTSERYSYSDSKGYTFHRTTSANNTKVTDKIGGNLAPYALPVV</sequence>
<organism evidence="3 4">
    <name type="scientific">Tilletiaria anomala (strain ATCC 24038 / CBS 436.72 / UBC 951)</name>
    <dbReference type="NCBI Taxonomy" id="1037660"/>
    <lineage>
        <taxon>Eukaryota</taxon>
        <taxon>Fungi</taxon>
        <taxon>Dikarya</taxon>
        <taxon>Basidiomycota</taxon>
        <taxon>Ustilaginomycotina</taxon>
        <taxon>Exobasidiomycetes</taxon>
        <taxon>Georgefischeriales</taxon>
        <taxon>Tilletiariaceae</taxon>
        <taxon>Tilletiaria</taxon>
    </lineage>
</organism>